<comment type="caution">
    <text evidence="3">The sequence shown here is derived from an EMBL/GenBank/DDBJ whole genome shotgun (WGS) entry which is preliminary data.</text>
</comment>
<feature type="transmembrane region" description="Helical" evidence="1">
    <location>
        <begin position="117"/>
        <end position="139"/>
    </location>
</feature>
<protein>
    <submittedName>
        <fullName evidence="3">Putative tricarboxylic transport membrane protein</fullName>
    </submittedName>
</protein>
<evidence type="ECO:0000259" key="2">
    <source>
        <dbReference type="Pfam" id="PF07331"/>
    </source>
</evidence>
<sequence length="149" mass="15281">MDRARVTDALGPLALIAIGIAFAAGAWLNLDLGTLRRLGPGALPLGLGLILATLGSIALVQGLTQHAERVPRPDFHALAAVGAAIATFAILTERVGVLPAVFGTVLTMTTVIGDLPWLGRLALALSVAIGIWLVFLLGLRLPIRAIGAG</sequence>
<organism evidence="3 4">
    <name type="scientific">Roseinatronobacter thiooxidans</name>
    <dbReference type="NCBI Taxonomy" id="121821"/>
    <lineage>
        <taxon>Bacteria</taxon>
        <taxon>Pseudomonadati</taxon>
        <taxon>Pseudomonadota</taxon>
        <taxon>Alphaproteobacteria</taxon>
        <taxon>Rhodobacterales</taxon>
        <taxon>Paracoccaceae</taxon>
        <taxon>Roseinatronobacter</taxon>
    </lineage>
</organism>
<evidence type="ECO:0000256" key="1">
    <source>
        <dbReference type="SAM" id="Phobius"/>
    </source>
</evidence>
<keyword evidence="1" id="KW-0472">Membrane</keyword>
<dbReference type="AlphaFoldDB" id="A0A2W7Q7N7"/>
<dbReference type="STRING" id="121821.GCA_001870675_01356"/>
<name>A0A2W7Q7N7_9RHOB</name>
<feature type="domain" description="DUF1468" evidence="2">
    <location>
        <begin position="12"/>
        <end position="142"/>
    </location>
</feature>
<keyword evidence="1" id="KW-1133">Transmembrane helix</keyword>
<feature type="transmembrane region" description="Helical" evidence="1">
    <location>
        <begin position="75"/>
        <end position="97"/>
    </location>
</feature>
<evidence type="ECO:0000313" key="4">
    <source>
        <dbReference type="Proteomes" id="UP000249364"/>
    </source>
</evidence>
<gene>
    <name evidence="3" type="ORF">LY56_03284</name>
</gene>
<proteinExistence type="predicted"/>
<dbReference type="Proteomes" id="UP000249364">
    <property type="component" value="Unassembled WGS sequence"/>
</dbReference>
<dbReference type="Pfam" id="PF07331">
    <property type="entry name" value="TctB"/>
    <property type="match status" value="1"/>
</dbReference>
<feature type="transmembrane region" description="Helical" evidence="1">
    <location>
        <begin position="42"/>
        <end position="63"/>
    </location>
</feature>
<keyword evidence="4" id="KW-1185">Reference proteome</keyword>
<dbReference type="RefSeq" id="WP_170124803.1">
    <property type="nucleotide sequence ID" value="NZ_MEHT01000024.1"/>
</dbReference>
<evidence type="ECO:0000313" key="3">
    <source>
        <dbReference type="EMBL" id="PZX36989.1"/>
    </source>
</evidence>
<dbReference type="EMBL" id="QKZQ01000024">
    <property type="protein sequence ID" value="PZX36989.1"/>
    <property type="molecule type" value="Genomic_DNA"/>
</dbReference>
<accession>A0A2W7Q7N7</accession>
<feature type="transmembrane region" description="Helical" evidence="1">
    <location>
        <begin position="12"/>
        <end position="30"/>
    </location>
</feature>
<keyword evidence="1" id="KW-0812">Transmembrane</keyword>
<dbReference type="InterPro" id="IPR009936">
    <property type="entry name" value="DUF1468"/>
</dbReference>
<reference evidence="3 4" key="1">
    <citation type="submission" date="2018-06" db="EMBL/GenBank/DDBJ databases">
        <title>Genomic Encyclopedia of Archaeal and Bacterial Type Strains, Phase II (KMG-II): from individual species to whole genera.</title>
        <authorList>
            <person name="Goeker M."/>
        </authorList>
    </citation>
    <scope>NUCLEOTIDE SEQUENCE [LARGE SCALE GENOMIC DNA]</scope>
    <source>
        <strain evidence="3 4">DSM 13087</strain>
    </source>
</reference>